<name>A0A0A8Z560_ARUDO</name>
<reference evidence="1" key="1">
    <citation type="submission" date="2014-09" db="EMBL/GenBank/DDBJ databases">
        <authorList>
            <person name="Magalhaes I.L.F."/>
            <person name="Oliveira U."/>
            <person name="Santos F.R."/>
            <person name="Vidigal T.H.D.A."/>
            <person name="Brescovit A.D."/>
            <person name="Santos A.J."/>
        </authorList>
    </citation>
    <scope>NUCLEOTIDE SEQUENCE</scope>
    <source>
        <tissue evidence="1">Shoot tissue taken approximately 20 cm above the soil surface</tissue>
    </source>
</reference>
<proteinExistence type="predicted"/>
<sequence>MTRKFQWPSWPTETGILI</sequence>
<accession>A0A0A8Z560</accession>
<reference evidence="1" key="2">
    <citation type="journal article" date="2015" name="Data Brief">
        <title>Shoot transcriptome of the giant reed, Arundo donax.</title>
        <authorList>
            <person name="Barrero R.A."/>
            <person name="Guerrero F.D."/>
            <person name="Moolhuijzen P."/>
            <person name="Goolsby J.A."/>
            <person name="Tidwell J."/>
            <person name="Bellgard S.E."/>
            <person name="Bellgard M.I."/>
        </authorList>
    </citation>
    <scope>NUCLEOTIDE SEQUENCE</scope>
    <source>
        <tissue evidence="1">Shoot tissue taken approximately 20 cm above the soil surface</tissue>
    </source>
</reference>
<dbReference type="EMBL" id="GBRH01267918">
    <property type="protein sequence ID" value="JAD29977.1"/>
    <property type="molecule type" value="Transcribed_RNA"/>
</dbReference>
<organism evidence="1">
    <name type="scientific">Arundo donax</name>
    <name type="common">Giant reed</name>
    <name type="synonym">Donax arundinaceus</name>
    <dbReference type="NCBI Taxonomy" id="35708"/>
    <lineage>
        <taxon>Eukaryota</taxon>
        <taxon>Viridiplantae</taxon>
        <taxon>Streptophyta</taxon>
        <taxon>Embryophyta</taxon>
        <taxon>Tracheophyta</taxon>
        <taxon>Spermatophyta</taxon>
        <taxon>Magnoliopsida</taxon>
        <taxon>Liliopsida</taxon>
        <taxon>Poales</taxon>
        <taxon>Poaceae</taxon>
        <taxon>PACMAD clade</taxon>
        <taxon>Arundinoideae</taxon>
        <taxon>Arundineae</taxon>
        <taxon>Arundo</taxon>
    </lineage>
</organism>
<dbReference type="AlphaFoldDB" id="A0A0A8Z560"/>
<protein>
    <submittedName>
        <fullName evidence="1">Uncharacterized protein</fullName>
    </submittedName>
</protein>
<evidence type="ECO:0000313" key="1">
    <source>
        <dbReference type="EMBL" id="JAD29977.1"/>
    </source>
</evidence>